<dbReference type="Proteomes" id="UP000269412">
    <property type="component" value="Unassembled WGS sequence"/>
</dbReference>
<comment type="catalytic activity">
    <reaction evidence="1">
        <text>Hydrolysis of terminal, non-reducing alpha-D-galactose residues in alpha-D-galactosides, including galactose oligosaccharides, galactomannans and galactolipids.</text>
        <dbReference type="EC" id="3.2.1.22"/>
    </reaction>
</comment>
<evidence type="ECO:0000313" key="9">
    <source>
        <dbReference type="EMBL" id="RKR12157.1"/>
    </source>
</evidence>
<feature type="domain" description="GLAA-B beta-barrel" evidence="7">
    <location>
        <begin position="152"/>
        <end position="280"/>
    </location>
</feature>
<evidence type="ECO:0000256" key="6">
    <source>
        <dbReference type="ARBA" id="ARBA00023295"/>
    </source>
</evidence>
<comment type="catalytic activity">
    <reaction evidence="2">
        <text>Hydrolysis of terminal, non-reducing branched (1-&gt;3)-alpha-D-galactosidic residues, producing free D-galactose.</text>
        <dbReference type="EC" id="3.2.1.n1"/>
    </reaction>
</comment>
<organism evidence="9 10">
    <name type="scientific">Maribacter vaceletii</name>
    <dbReference type="NCBI Taxonomy" id="1206816"/>
    <lineage>
        <taxon>Bacteria</taxon>
        <taxon>Pseudomonadati</taxon>
        <taxon>Bacteroidota</taxon>
        <taxon>Flavobacteriia</taxon>
        <taxon>Flavobacteriales</taxon>
        <taxon>Flavobacteriaceae</taxon>
        <taxon>Maribacter</taxon>
    </lineage>
</organism>
<proteinExistence type="predicted"/>
<dbReference type="OrthoDB" id="9807299at2"/>
<gene>
    <name evidence="9" type="ORF">CLV91_2282</name>
</gene>
<dbReference type="SUPFAM" id="SSF51126">
    <property type="entry name" value="Pectin lyase-like"/>
    <property type="match status" value="1"/>
</dbReference>
<dbReference type="Pfam" id="PF23763">
    <property type="entry name" value="Beta-barrel_GLAA-B_I"/>
    <property type="match status" value="1"/>
</dbReference>
<evidence type="ECO:0000256" key="4">
    <source>
        <dbReference type="ARBA" id="ARBA00022737"/>
    </source>
</evidence>
<dbReference type="RefSeq" id="WP_121067971.1">
    <property type="nucleotide sequence ID" value="NZ_RBIQ01000009.1"/>
</dbReference>
<evidence type="ECO:0000256" key="2">
    <source>
        <dbReference type="ARBA" id="ARBA00001271"/>
    </source>
</evidence>
<dbReference type="EMBL" id="RBIQ01000009">
    <property type="protein sequence ID" value="RKR12157.1"/>
    <property type="molecule type" value="Genomic_DNA"/>
</dbReference>
<evidence type="ECO:0000313" key="10">
    <source>
        <dbReference type="Proteomes" id="UP000269412"/>
    </source>
</evidence>
<keyword evidence="10" id="KW-1185">Reference proteome</keyword>
<evidence type="ECO:0000259" key="7">
    <source>
        <dbReference type="Pfam" id="PF23763"/>
    </source>
</evidence>
<dbReference type="AlphaFoldDB" id="A0A495E8N0"/>
<evidence type="ECO:0000256" key="3">
    <source>
        <dbReference type="ARBA" id="ARBA00022729"/>
    </source>
</evidence>
<evidence type="ECO:0000259" key="8">
    <source>
        <dbReference type="Pfam" id="PF23764"/>
    </source>
</evidence>
<accession>A0A495E8N0</accession>
<comment type="caution">
    <text evidence="9">The sequence shown here is derived from an EMBL/GenBank/DDBJ whole genome shotgun (WGS) entry which is preliminary data.</text>
</comment>
<keyword evidence="5" id="KW-0378">Hydrolase</keyword>
<feature type="domain" description="GLAA-B beta-barrel" evidence="8">
    <location>
        <begin position="389"/>
        <end position="457"/>
    </location>
</feature>
<keyword evidence="3" id="KW-0732">Signal</keyword>
<evidence type="ECO:0000256" key="5">
    <source>
        <dbReference type="ARBA" id="ARBA00022801"/>
    </source>
</evidence>
<dbReference type="InterPro" id="IPR012334">
    <property type="entry name" value="Pectin_lyas_fold"/>
</dbReference>
<dbReference type="InterPro" id="IPR056441">
    <property type="entry name" value="Beta-barrel_GLAA-B_II"/>
</dbReference>
<evidence type="ECO:0008006" key="11">
    <source>
        <dbReference type="Google" id="ProtNLM"/>
    </source>
</evidence>
<keyword evidence="6" id="KW-0326">Glycosidase</keyword>
<dbReference type="InterPro" id="IPR057275">
    <property type="entry name" value="Beta-barrel_GLAA-B_I"/>
</dbReference>
<evidence type="ECO:0000256" key="1">
    <source>
        <dbReference type="ARBA" id="ARBA00001255"/>
    </source>
</evidence>
<sequence length="638" mass="72285">MTLFKKNKKSSVKLILASTLLFLATILSISWLSQNVNKQVVVFNTSISEDATPKVLERILNADAKPISEIKFEKGTYHFYPDKGLEKFVHISNHNDVIVRTAMPIFNFKNLIIDGQGSTFIYHGRMIPFLIDNSNNITVKNVTVDWADSFHSEGKIVANDTTKHTFDMEISEEYPYEIRNGQLIFVKEYYEHHLGQSILFDPKRKGITFDTEKYTPLNQFGKIEISRNVDKVSYKYPVDKLEPEFRIIGRENALTVEEIKPGLVRIHNTKGDLPPVGNILVCKGEQHENRLAPAFRVTHTYGFNATNVNVHHAGGMGLIAENSADLILDSFNVTPSNGRMVSTTADATHFVGCRGKVELKNCTFNNQLDDATNVHGTYQIVQDIKDEFTIGVRMGHFQQQGFVIGKANDTIGLVRLSNSFFPYNKLTIKNIKKINSRYQLITFNEKLPADLEEGDLLENLDAYPELLVENCTISNNRARGLLLSSPRKTVIKNNFFSTEMEAILIPIESGHWYESGSVENLEIVNNTFQDCQHSGFNRGVIRFDTDDDNQNTAFKNVAITNNVFNQFDNLILQVTNIDGLLFENNTITNSGTFPQLHPKNPAIRISHSNNIKFRKNTYKGKAKTILEKDDSLKSLKFK</sequence>
<dbReference type="InterPro" id="IPR011050">
    <property type="entry name" value="Pectin_lyase_fold/virulence"/>
</dbReference>
<reference evidence="9 10" key="1">
    <citation type="submission" date="2018-10" db="EMBL/GenBank/DDBJ databases">
        <title>Genomic Encyclopedia of Archaeal and Bacterial Type Strains, Phase II (KMG-II): from individual species to whole genera.</title>
        <authorList>
            <person name="Goeker M."/>
        </authorList>
    </citation>
    <scope>NUCLEOTIDE SEQUENCE [LARGE SCALE GENOMIC DNA]</scope>
    <source>
        <strain evidence="9 10">DSM 25230</strain>
    </source>
</reference>
<protein>
    <recommendedName>
        <fullName evidence="11">Parallel beta helix pectate lyase-like protein</fullName>
    </recommendedName>
</protein>
<name>A0A495E8N0_9FLAO</name>
<dbReference type="Pfam" id="PF23764">
    <property type="entry name" value="Beta-barrel_GLAA-B_II"/>
    <property type="match status" value="1"/>
</dbReference>
<dbReference type="GO" id="GO:0004557">
    <property type="term" value="F:alpha-galactosidase activity"/>
    <property type="evidence" value="ECO:0007669"/>
    <property type="project" value="UniProtKB-EC"/>
</dbReference>
<keyword evidence="4" id="KW-0677">Repeat</keyword>
<dbReference type="Gene3D" id="2.160.20.10">
    <property type="entry name" value="Single-stranded right-handed beta-helix, Pectin lyase-like"/>
    <property type="match status" value="1"/>
</dbReference>